<keyword evidence="2" id="KW-1185">Reference proteome</keyword>
<gene>
    <name evidence="1" type="ORF">HICCMSTLAB_LOCUS8323</name>
</gene>
<organism evidence="1 2">
    <name type="scientific">Cotesia congregata</name>
    <name type="common">Parasitoid wasp</name>
    <name type="synonym">Apanteles congregatus</name>
    <dbReference type="NCBI Taxonomy" id="51543"/>
    <lineage>
        <taxon>Eukaryota</taxon>
        <taxon>Metazoa</taxon>
        <taxon>Ecdysozoa</taxon>
        <taxon>Arthropoda</taxon>
        <taxon>Hexapoda</taxon>
        <taxon>Insecta</taxon>
        <taxon>Pterygota</taxon>
        <taxon>Neoptera</taxon>
        <taxon>Endopterygota</taxon>
        <taxon>Hymenoptera</taxon>
        <taxon>Apocrita</taxon>
        <taxon>Ichneumonoidea</taxon>
        <taxon>Braconidae</taxon>
        <taxon>Microgastrinae</taxon>
        <taxon>Cotesia</taxon>
    </lineage>
</organism>
<accession>A0A8J2HGM1</accession>
<protein>
    <submittedName>
        <fullName evidence="1">Uncharacterized protein</fullName>
    </submittedName>
</protein>
<evidence type="ECO:0000313" key="1">
    <source>
        <dbReference type="EMBL" id="CAG5096664.1"/>
    </source>
</evidence>
<dbReference type="AlphaFoldDB" id="A0A8J2HGM1"/>
<evidence type="ECO:0000313" key="2">
    <source>
        <dbReference type="Proteomes" id="UP000786811"/>
    </source>
</evidence>
<dbReference type="EMBL" id="CAJNRD030001121">
    <property type="protein sequence ID" value="CAG5096664.1"/>
    <property type="molecule type" value="Genomic_DNA"/>
</dbReference>
<proteinExistence type="predicted"/>
<name>A0A8J2HGM1_COTCN</name>
<reference evidence="1" key="1">
    <citation type="submission" date="2021-04" db="EMBL/GenBank/DDBJ databases">
        <authorList>
            <person name="Chebbi M.A.C M."/>
        </authorList>
    </citation>
    <scope>NUCLEOTIDE SEQUENCE</scope>
</reference>
<comment type="caution">
    <text evidence="1">The sequence shown here is derived from an EMBL/GenBank/DDBJ whole genome shotgun (WGS) entry which is preliminary data.</text>
</comment>
<dbReference type="Proteomes" id="UP000786811">
    <property type="component" value="Unassembled WGS sequence"/>
</dbReference>
<sequence>MIRRNKAVIRNPKTAKKLLRQFDLHSNLDSGLYQLQVLLHEQFKTRANLGRRQRLNREFSLTKTNRRYTRSRMNLENVRLPGRVRVTCLCYPLAILRTEERLTTF</sequence>